<dbReference type="RefSeq" id="WP_113659964.1">
    <property type="nucleotide sequence ID" value="NZ_KZ845673.1"/>
</dbReference>
<reference evidence="3 4" key="2">
    <citation type="submission" date="2018-06" db="EMBL/GenBank/DDBJ databases">
        <authorList>
            <person name="Zhirakovskaya E."/>
        </authorList>
    </citation>
    <scope>NUCLEOTIDE SEQUENCE [LARGE SCALE GENOMIC DNA]</scope>
    <source>
        <strain evidence="3 4">FBKL4.011</strain>
    </source>
</reference>
<keyword evidence="2" id="KW-0812">Transmembrane</keyword>
<comment type="caution">
    <text evidence="3">The sequence shown here is derived from an EMBL/GenBank/DDBJ whole genome shotgun (WGS) entry which is preliminary data.</text>
</comment>
<protein>
    <submittedName>
        <fullName evidence="3">Uncharacterized protein</fullName>
    </submittedName>
</protein>
<feature type="transmembrane region" description="Helical" evidence="2">
    <location>
        <begin position="12"/>
        <end position="35"/>
    </location>
</feature>
<evidence type="ECO:0000313" key="4">
    <source>
        <dbReference type="Proteomes" id="UP000251213"/>
    </source>
</evidence>
<evidence type="ECO:0000256" key="1">
    <source>
        <dbReference type="SAM" id="MobiDB-lite"/>
    </source>
</evidence>
<keyword evidence="4" id="KW-1185">Reference proteome</keyword>
<dbReference type="EMBL" id="QJKK01000011">
    <property type="protein sequence ID" value="RAL21922.1"/>
    <property type="molecule type" value="Genomic_DNA"/>
</dbReference>
<keyword evidence="2" id="KW-1133">Transmembrane helix</keyword>
<proteinExistence type="predicted"/>
<name>A0A364K1L9_9BACL</name>
<accession>A0A364K1L9</accession>
<feature type="compositionally biased region" description="Basic and acidic residues" evidence="1">
    <location>
        <begin position="115"/>
        <end position="132"/>
    </location>
</feature>
<keyword evidence="2" id="KW-0472">Membrane</keyword>
<reference evidence="3 4" key="1">
    <citation type="submission" date="2018-06" db="EMBL/GenBank/DDBJ databases">
        <title>Thermoflavimicrobium daqus sp. nov., a thermophilic microbe isolated from Moutai-flavour Daqu.</title>
        <authorList>
            <person name="Wang X."/>
            <person name="Zhou H."/>
        </authorList>
    </citation>
    <scope>NUCLEOTIDE SEQUENCE [LARGE SCALE GENOMIC DNA]</scope>
    <source>
        <strain evidence="3 4">FBKL4.011</strain>
    </source>
</reference>
<dbReference type="Proteomes" id="UP000251213">
    <property type="component" value="Unassembled WGS sequence"/>
</dbReference>
<organism evidence="3 4">
    <name type="scientific">Thermoflavimicrobium daqui</name>
    <dbReference type="NCBI Taxonomy" id="2137476"/>
    <lineage>
        <taxon>Bacteria</taxon>
        <taxon>Bacillati</taxon>
        <taxon>Bacillota</taxon>
        <taxon>Bacilli</taxon>
        <taxon>Bacillales</taxon>
        <taxon>Thermoactinomycetaceae</taxon>
        <taxon>Thermoflavimicrobium</taxon>
    </lineage>
</organism>
<dbReference type="AlphaFoldDB" id="A0A364K1L9"/>
<sequence length="142" mass="17007">MAYLLLVTYLPYFTEIHLVSFLFGSVITAAVTFLISMINKKQKDKEIELLKEQVEVIKAKEKLERTLIVNREKREEEKHNLEMRIQEEKHPEEVKKIKLEVALLEIELMEKWEKQKKDKNKENKKKREETNDLNRLASVKVK</sequence>
<feature type="region of interest" description="Disordered" evidence="1">
    <location>
        <begin position="115"/>
        <end position="142"/>
    </location>
</feature>
<evidence type="ECO:0000256" key="2">
    <source>
        <dbReference type="SAM" id="Phobius"/>
    </source>
</evidence>
<gene>
    <name evidence="3" type="ORF">DL897_15130</name>
</gene>
<evidence type="ECO:0000313" key="3">
    <source>
        <dbReference type="EMBL" id="RAL21922.1"/>
    </source>
</evidence>